<dbReference type="InterPro" id="IPR050802">
    <property type="entry name" value="EF-GSTs"/>
</dbReference>
<reference evidence="5" key="1">
    <citation type="journal article" date="2020" name="Stud. Mycol.">
        <title>101 Dothideomycetes genomes: a test case for predicting lifestyles and emergence of pathogens.</title>
        <authorList>
            <person name="Haridas S."/>
            <person name="Albert R."/>
            <person name="Binder M."/>
            <person name="Bloem J."/>
            <person name="Labutti K."/>
            <person name="Salamov A."/>
            <person name="Andreopoulos B."/>
            <person name="Baker S."/>
            <person name="Barry K."/>
            <person name="Bills G."/>
            <person name="Bluhm B."/>
            <person name="Cannon C."/>
            <person name="Castanera R."/>
            <person name="Culley D."/>
            <person name="Daum C."/>
            <person name="Ezra D."/>
            <person name="Gonzalez J."/>
            <person name="Henrissat B."/>
            <person name="Kuo A."/>
            <person name="Liang C."/>
            <person name="Lipzen A."/>
            <person name="Lutzoni F."/>
            <person name="Magnuson J."/>
            <person name="Mondo S."/>
            <person name="Nolan M."/>
            <person name="Ohm R."/>
            <person name="Pangilinan J."/>
            <person name="Park H.-J."/>
            <person name="Ramirez L."/>
            <person name="Alfaro M."/>
            <person name="Sun H."/>
            <person name="Tritt A."/>
            <person name="Yoshinaga Y."/>
            <person name="Zwiers L.-H."/>
            <person name="Turgeon B."/>
            <person name="Goodwin S."/>
            <person name="Spatafora J."/>
            <person name="Crous P."/>
            <person name="Grigoriev I."/>
        </authorList>
    </citation>
    <scope>NUCLEOTIDE SEQUENCE</scope>
    <source>
        <strain evidence="5">CBS 175.79</strain>
    </source>
</reference>
<evidence type="ECO:0000259" key="3">
    <source>
        <dbReference type="PROSITE" id="PS50404"/>
    </source>
</evidence>
<comment type="similarity">
    <text evidence="1 2">Belongs to the GST superfamily.</text>
</comment>
<dbReference type="FunFam" id="3.40.30.10:FF:000142">
    <property type="entry name" value="Elongation factor 1 gamma"/>
    <property type="match status" value="1"/>
</dbReference>
<sequence length="240" mass="26945">MIAVEQPPSGAPQSSFGTLYTHHVTPRVYAILAIAGAYGLDLNVIYIDPKKEESQAELLKVNPRGQVPTLVLNDGFVLTECTAIATYITSQSDTTTLLGNNRRDYYQIQKWLSFANSDLLPAIGGMILPIMHLDNPMRKNRVDCWNAFTLDLKVLDAQLQTTPYLAGQTATLADYFTVGMMKFGVMVFHKLIKEQHPRVWEWFNGVYAEQWFKDVAGDLPLLSLELPDFSTEELCGHFVV</sequence>
<dbReference type="Gene3D" id="1.20.1050.10">
    <property type="match status" value="1"/>
</dbReference>
<dbReference type="InterPro" id="IPR004046">
    <property type="entry name" value="GST_C"/>
</dbReference>
<dbReference type="OrthoDB" id="249703at2759"/>
<dbReference type="GeneID" id="54291101"/>
<name>A0A6A5XVT0_9PLEO</name>
<gene>
    <name evidence="5" type="ORF">BU24DRAFT_490278</name>
</gene>
<evidence type="ECO:0000313" key="6">
    <source>
        <dbReference type="Proteomes" id="UP000799778"/>
    </source>
</evidence>
<dbReference type="CDD" id="cd03044">
    <property type="entry name" value="GST_N_EF1Bgamma"/>
    <property type="match status" value="1"/>
</dbReference>
<dbReference type="InterPro" id="IPR040079">
    <property type="entry name" value="Glutathione_S-Trfase"/>
</dbReference>
<dbReference type="PROSITE" id="PS50404">
    <property type="entry name" value="GST_NTER"/>
    <property type="match status" value="1"/>
</dbReference>
<feature type="domain" description="GST N-terminal" evidence="3">
    <location>
        <begin position="15"/>
        <end position="96"/>
    </location>
</feature>
<dbReference type="PANTHER" id="PTHR43986:SF1">
    <property type="entry name" value="ELONGATION FACTOR 1-GAMMA"/>
    <property type="match status" value="1"/>
</dbReference>
<dbReference type="InterPro" id="IPR010987">
    <property type="entry name" value="Glutathione-S-Trfase_C-like"/>
</dbReference>
<dbReference type="Pfam" id="PF00043">
    <property type="entry name" value="GST_C"/>
    <property type="match status" value="1"/>
</dbReference>
<dbReference type="GO" id="GO:0005737">
    <property type="term" value="C:cytoplasm"/>
    <property type="evidence" value="ECO:0007669"/>
    <property type="project" value="TreeGrafter"/>
</dbReference>
<dbReference type="GO" id="GO:0016740">
    <property type="term" value="F:transferase activity"/>
    <property type="evidence" value="ECO:0007669"/>
    <property type="project" value="UniProtKB-KW"/>
</dbReference>
<dbReference type="PANTHER" id="PTHR43986">
    <property type="entry name" value="ELONGATION FACTOR 1-GAMMA"/>
    <property type="match status" value="1"/>
</dbReference>
<dbReference type="SUPFAM" id="SSF52833">
    <property type="entry name" value="Thioredoxin-like"/>
    <property type="match status" value="1"/>
</dbReference>
<evidence type="ECO:0000259" key="4">
    <source>
        <dbReference type="PROSITE" id="PS50405"/>
    </source>
</evidence>
<dbReference type="Proteomes" id="UP000799778">
    <property type="component" value="Unassembled WGS sequence"/>
</dbReference>
<dbReference type="EMBL" id="ML978068">
    <property type="protein sequence ID" value="KAF2017033.1"/>
    <property type="molecule type" value="Genomic_DNA"/>
</dbReference>
<dbReference type="Gene3D" id="3.40.30.10">
    <property type="entry name" value="Glutaredoxin"/>
    <property type="match status" value="1"/>
</dbReference>
<organism evidence="5 6">
    <name type="scientific">Aaosphaeria arxii CBS 175.79</name>
    <dbReference type="NCBI Taxonomy" id="1450172"/>
    <lineage>
        <taxon>Eukaryota</taxon>
        <taxon>Fungi</taxon>
        <taxon>Dikarya</taxon>
        <taxon>Ascomycota</taxon>
        <taxon>Pezizomycotina</taxon>
        <taxon>Dothideomycetes</taxon>
        <taxon>Pleosporomycetidae</taxon>
        <taxon>Pleosporales</taxon>
        <taxon>Pleosporales incertae sedis</taxon>
        <taxon>Aaosphaeria</taxon>
    </lineage>
</organism>
<evidence type="ECO:0000313" key="5">
    <source>
        <dbReference type="EMBL" id="KAF2017033.1"/>
    </source>
</evidence>
<dbReference type="RefSeq" id="XP_033385372.1">
    <property type="nucleotide sequence ID" value="XM_033533704.1"/>
</dbReference>
<dbReference type="InterPro" id="IPR036249">
    <property type="entry name" value="Thioredoxin-like_sf"/>
</dbReference>
<dbReference type="InterPro" id="IPR036282">
    <property type="entry name" value="Glutathione-S-Trfase_C_sf"/>
</dbReference>
<proteinExistence type="inferred from homology"/>
<evidence type="ECO:0000256" key="1">
    <source>
        <dbReference type="ARBA" id="ARBA00007409"/>
    </source>
</evidence>
<accession>A0A6A5XVT0</accession>
<dbReference type="Pfam" id="PF02798">
    <property type="entry name" value="GST_N"/>
    <property type="match status" value="1"/>
</dbReference>
<protein>
    <submittedName>
        <fullName evidence="5">Glutathione S-transferase</fullName>
    </submittedName>
</protein>
<dbReference type="GO" id="GO:0005634">
    <property type="term" value="C:nucleus"/>
    <property type="evidence" value="ECO:0007669"/>
    <property type="project" value="TreeGrafter"/>
</dbReference>
<keyword evidence="6" id="KW-1185">Reference proteome</keyword>
<dbReference type="PROSITE" id="PS50405">
    <property type="entry name" value="GST_CTER"/>
    <property type="match status" value="1"/>
</dbReference>
<evidence type="ECO:0000256" key="2">
    <source>
        <dbReference type="RuleBase" id="RU003494"/>
    </source>
</evidence>
<dbReference type="AlphaFoldDB" id="A0A6A5XVT0"/>
<dbReference type="InterPro" id="IPR004045">
    <property type="entry name" value="Glutathione_S-Trfase_N"/>
</dbReference>
<feature type="domain" description="GST C-terminal" evidence="4">
    <location>
        <begin position="101"/>
        <end position="229"/>
    </location>
</feature>
<dbReference type="SUPFAM" id="SSF47616">
    <property type="entry name" value="GST C-terminal domain-like"/>
    <property type="match status" value="1"/>
</dbReference>
<keyword evidence="5" id="KW-0808">Transferase</keyword>
<dbReference type="SFLD" id="SFLDS00019">
    <property type="entry name" value="Glutathione_Transferase_(cytos"/>
    <property type="match status" value="1"/>
</dbReference>
<dbReference type="SFLD" id="SFLDG00358">
    <property type="entry name" value="Main_(cytGST)"/>
    <property type="match status" value="1"/>
</dbReference>